<evidence type="ECO:0000256" key="11">
    <source>
        <dbReference type="SAM" id="Phobius"/>
    </source>
</evidence>
<keyword evidence="7" id="KW-0067">ATP-binding</keyword>
<dbReference type="CDD" id="cd17546">
    <property type="entry name" value="REC_hyHK_CKI1_RcsC-like"/>
    <property type="match status" value="1"/>
</dbReference>
<feature type="modified residue" description="4-aspartylphosphate" evidence="9">
    <location>
        <position position="756"/>
    </location>
</feature>
<keyword evidence="15" id="KW-1185">Reference proteome</keyword>
<evidence type="ECO:0000256" key="10">
    <source>
        <dbReference type="SAM" id="Coils"/>
    </source>
</evidence>
<dbReference type="Pfam" id="PF00072">
    <property type="entry name" value="Response_reg"/>
    <property type="match status" value="2"/>
</dbReference>
<dbReference type="GO" id="GO:0005886">
    <property type="term" value="C:plasma membrane"/>
    <property type="evidence" value="ECO:0007669"/>
    <property type="project" value="TreeGrafter"/>
</dbReference>
<reference evidence="14 15" key="1">
    <citation type="submission" date="2019-06" db="EMBL/GenBank/DDBJ databases">
        <title>Genomic insights into carbon and energy metabolism of Deferribacter autotrophicus revealed new metabolic traits in the phylum Deferribacteres.</title>
        <authorList>
            <person name="Slobodkin A.I."/>
            <person name="Slobodkina G.B."/>
            <person name="Allioux M."/>
            <person name="Alain K."/>
            <person name="Jebbar M."/>
            <person name="Shadrin V."/>
            <person name="Kublanov I.V."/>
            <person name="Toshchakov S.V."/>
            <person name="Bonch-Osmolovskaya E.A."/>
        </authorList>
    </citation>
    <scope>NUCLEOTIDE SEQUENCE [LARGE SCALE GENOMIC DNA]</scope>
    <source>
        <strain evidence="14 15">SL50</strain>
    </source>
</reference>
<dbReference type="Gene3D" id="3.30.565.10">
    <property type="entry name" value="Histidine kinase-like ATPase, C-terminal domain"/>
    <property type="match status" value="1"/>
</dbReference>
<evidence type="ECO:0000256" key="3">
    <source>
        <dbReference type="ARBA" id="ARBA00022553"/>
    </source>
</evidence>
<dbReference type="InterPro" id="IPR029016">
    <property type="entry name" value="GAF-like_dom_sf"/>
</dbReference>
<dbReference type="SMART" id="SM00448">
    <property type="entry name" value="REC"/>
    <property type="match status" value="2"/>
</dbReference>
<dbReference type="OrthoDB" id="9758705at2"/>
<dbReference type="RefSeq" id="WP_149266549.1">
    <property type="nucleotide sequence ID" value="NZ_VFJB01000005.1"/>
</dbReference>
<protein>
    <recommendedName>
        <fullName evidence="2">histidine kinase</fullName>
        <ecNumber evidence="2">2.7.13.3</ecNumber>
    </recommendedName>
</protein>
<feature type="domain" description="Response regulatory" evidence="13">
    <location>
        <begin position="554"/>
        <end position="670"/>
    </location>
</feature>
<dbReference type="InterPro" id="IPR011006">
    <property type="entry name" value="CheY-like_superfamily"/>
</dbReference>
<dbReference type="SUPFAM" id="SSF52172">
    <property type="entry name" value="CheY-like"/>
    <property type="match status" value="2"/>
</dbReference>
<dbReference type="PROSITE" id="PS50109">
    <property type="entry name" value="HIS_KIN"/>
    <property type="match status" value="1"/>
</dbReference>
<keyword evidence="8" id="KW-0902">Two-component regulatory system</keyword>
<dbReference type="InterPro" id="IPR001789">
    <property type="entry name" value="Sig_transdc_resp-reg_receiver"/>
</dbReference>
<comment type="catalytic activity">
    <reaction evidence="1">
        <text>ATP + protein L-histidine = ADP + protein N-phospho-L-histidine.</text>
        <dbReference type="EC" id="2.7.13.3"/>
    </reaction>
</comment>
<dbReference type="InterPro" id="IPR003594">
    <property type="entry name" value="HATPase_dom"/>
</dbReference>
<keyword evidence="10" id="KW-0175">Coiled coil</keyword>
<evidence type="ECO:0000256" key="8">
    <source>
        <dbReference type="ARBA" id="ARBA00023012"/>
    </source>
</evidence>
<dbReference type="InterPro" id="IPR036097">
    <property type="entry name" value="HisK_dim/P_sf"/>
</dbReference>
<evidence type="ECO:0000256" key="7">
    <source>
        <dbReference type="ARBA" id="ARBA00022840"/>
    </source>
</evidence>
<organism evidence="14 15">
    <name type="scientific">Deferribacter autotrophicus</name>
    <dbReference type="NCBI Taxonomy" id="500465"/>
    <lineage>
        <taxon>Bacteria</taxon>
        <taxon>Pseudomonadati</taxon>
        <taxon>Deferribacterota</taxon>
        <taxon>Deferribacteres</taxon>
        <taxon>Deferribacterales</taxon>
        <taxon>Deferribacteraceae</taxon>
        <taxon>Deferribacter</taxon>
    </lineage>
</organism>
<dbReference type="CDD" id="cd00156">
    <property type="entry name" value="REC"/>
    <property type="match status" value="1"/>
</dbReference>
<comment type="caution">
    <text evidence="14">The sequence shown here is derived from an EMBL/GenBank/DDBJ whole genome shotgun (WGS) entry which is preliminary data.</text>
</comment>
<dbReference type="Gene3D" id="3.30.450.40">
    <property type="match status" value="1"/>
</dbReference>
<evidence type="ECO:0000259" key="13">
    <source>
        <dbReference type="PROSITE" id="PS50110"/>
    </source>
</evidence>
<dbReference type="PROSITE" id="PS50110">
    <property type="entry name" value="RESPONSE_REGULATORY"/>
    <property type="match status" value="2"/>
</dbReference>
<feature type="transmembrane region" description="Helical" evidence="11">
    <location>
        <begin position="15"/>
        <end position="35"/>
    </location>
</feature>
<dbReference type="EC" id="2.7.13.3" evidence="2"/>
<evidence type="ECO:0000256" key="2">
    <source>
        <dbReference type="ARBA" id="ARBA00012438"/>
    </source>
</evidence>
<keyword evidence="11" id="KW-0472">Membrane</keyword>
<gene>
    <name evidence="14" type="ORF">FHQ18_07500</name>
</gene>
<keyword evidence="5" id="KW-0547">Nucleotide-binding</keyword>
<dbReference type="GO" id="GO:0009927">
    <property type="term" value="F:histidine phosphotransfer kinase activity"/>
    <property type="evidence" value="ECO:0007669"/>
    <property type="project" value="TreeGrafter"/>
</dbReference>
<feature type="domain" description="Histidine kinase" evidence="12">
    <location>
        <begin position="305"/>
        <end position="519"/>
    </location>
</feature>
<dbReference type="CDD" id="cd16922">
    <property type="entry name" value="HATPase_EvgS-ArcB-TorS-like"/>
    <property type="match status" value="1"/>
</dbReference>
<dbReference type="InterPro" id="IPR036890">
    <property type="entry name" value="HATPase_C_sf"/>
</dbReference>
<dbReference type="GO" id="GO:0005524">
    <property type="term" value="F:ATP binding"/>
    <property type="evidence" value="ECO:0007669"/>
    <property type="project" value="UniProtKB-KW"/>
</dbReference>
<proteinExistence type="predicted"/>
<evidence type="ECO:0000259" key="12">
    <source>
        <dbReference type="PROSITE" id="PS50109"/>
    </source>
</evidence>
<name>A0A5A8F4F7_9BACT</name>
<evidence type="ECO:0000256" key="5">
    <source>
        <dbReference type="ARBA" id="ARBA00022741"/>
    </source>
</evidence>
<dbReference type="Pfam" id="PF00512">
    <property type="entry name" value="HisKA"/>
    <property type="match status" value="1"/>
</dbReference>
<evidence type="ECO:0000256" key="1">
    <source>
        <dbReference type="ARBA" id="ARBA00000085"/>
    </source>
</evidence>
<dbReference type="SUPFAM" id="SSF55874">
    <property type="entry name" value="ATPase domain of HSP90 chaperone/DNA topoisomerase II/histidine kinase"/>
    <property type="match status" value="1"/>
</dbReference>
<sequence>MSIKETNVILRTKNIFLIYLLFLYPLVYLLPILFVKDFNKTHTFLLLFFSNAIFLGIVISVIVYRQWKKSLEIDKRLVRYELLSKINIKILENINNSSSFEEVFAGIFNILIENNFIFGGSGYLYEKNDNKLVLKYAKCSSTEFEPEMEFNLDQFIGSYCVYNKKHYSLFLENPENNTLFISNFIKVNSFYVNYFPILSKDEVVAVLECLSFKKMDKDMVVILKDVIKHVGYAIQQLKYTEALVNMGNQLEEKNKILEAQYKELQAQSEELEAQTEELRVQKQELEEYSKKLDNAQKYKSEFIANMSHELRTPLNSIVGLSELLLKTENIDEDMLEKLEIINISGKQLLNIINDILDMSKIESGKIDINVEEFNVREIIDYVSKIIKPLCAEKNLDFIVSCNIENDLIETDKYKVIQILINLLSNAVKYTEKGKVEFSVFSQDQYVAMSVADTGPGIPEEFLANIFEPFTTARKKAYIQGTGLGLALTKKLVEILDGKIEVSSKVGEGSVFTVYLPEKQTVNRGGSQDFSNKEDVLAFSEFYYKDSDSGSKKAKVLVADDDVLVLNEVKKLLEEVSLDIEILVAVDGLEAKNLIEKEVPDIILLDLDMPKMSGFEILDYMLTNNLKINVIIVTAMDLDESRFIGYKNLIKGYFIKGKDNRHYLKDLLNKFLNNYDEKKVFEKEGKDLNDNLGGFEDTKPIIDKDIYEILLVEDNFANRFLIKEILKDYNVKIDEAENGLEAINKLKNKEYDLVLLDIQMPVMDGYETIEKIKNDFNFNDLCVIALTAKAFKDEVDNLKQLGFDDFLTKPINIEVFIKTLKKRFSLKKIK</sequence>
<dbReference type="InterPro" id="IPR005467">
    <property type="entry name" value="His_kinase_dom"/>
</dbReference>
<feature type="coiled-coil region" evidence="10">
    <location>
        <begin position="247"/>
        <end position="298"/>
    </location>
</feature>
<dbReference type="SMART" id="SM00387">
    <property type="entry name" value="HATPase_c"/>
    <property type="match status" value="1"/>
</dbReference>
<dbReference type="InterPro" id="IPR004358">
    <property type="entry name" value="Sig_transdc_His_kin-like_C"/>
</dbReference>
<dbReference type="AlphaFoldDB" id="A0A5A8F4F7"/>
<feature type="transmembrane region" description="Helical" evidence="11">
    <location>
        <begin position="44"/>
        <end position="67"/>
    </location>
</feature>
<evidence type="ECO:0000313" key="14">
    <source>
        <dbReference type="EMBL" id="KAA0258229.1"/>
    </source>
</evidence>
<dbReference type="SUPFAM" id="SSF47384">
    <property type="entry name" value="Homodimeric domain of signal transducing histidine kinase"/>
    <property type="match status" value="1"/>
</dbReference>
<dbReference type="InterPro" id="IPR003661">
    <property type="entry name" value="HisK_dim/P_dom"/>
</dbReference>
<dbReference type="PANTHER" id="PTHR43047">
    <property type="entry name" value="TWO-COMPONENT HISTIDINE PROTEIN KINASE"/>
    <property type="match status" value="1"/>
</dbReference>
<dbReference type="GO" id="GO:0000155">
    <property type="term" value="F:phosphorelay sensor kinase activity"/>
    <property type="evidence" value="ECO:0007669"/>
    <property type="project" value="InterPro"/>
</dbReference>
<evidence type="ECO:0000256" key="6">
    <source>
        <dbReference type="ARBA" id="ARBA00022777"/>
    </source>
</evidence>
<dbReference type="CDD" id="cd00082">
    <property type="entry name" value="HisKA"/>
    <property type="match status" value="1"/>
</dbReference>
<evidence type="ECO:0000256" key="4">
    <source>
        <dbReference type="ARBA" id="ARBA00022679"/>
    </source>
</evidence>
<evidence type="ECO:0000256" key="9">
    <source>
        <dbReference type="PROSITE-ProRule" id="PRU00169"/>
    </source>
</evidence>
<feature type="modified residue" description="4-aspartylphosphate" evidence="9">
    <location>
        <position position="605"/>
    </location>
</feature>
<keyword evidence="3 9" id="KW-0597">Phosphoprotein</keyword>
<dbReference type="Proteomes" id="UP000322876">
    <property type="component" value="Unassembled WGS sequence"/>
</dbReference>
<dbReference type="FunFam" id="3.30.565.10:FF:000037">
    <property type="entry name" value="Hybrid sensor histidine kinase/response regulator"/>
    <property type="match status" value="1"/>
</dbReference>
<dbReference type="PRINTS" id="PR00344">
    <property type="entry name" value="BCTRLSENSOR"/>
</dbReference>
<dbReference type="Gene3D" id="1.10.287.130">
    <property type="match status" value="1"/>
</dbReference>
<dbReference type="PANTHER" id="PTHR43047:SF72">
    <property type="entry name" value="OSMOSENSING HISTIDINE PROTEIN KINASE SLN1"/>
    <property type="match status" value="1"/>
</dbReference>
<dbReference type="Pfam" id="PF02518">
    <property type="entry name" value="HATPase_c"/>
    <property type="match status" value="1"/>
</dbReference>
<keyword evidence="6" id="KW-0418">Kinase</keyword>
<dbReference type="SUPFAM" id="SSF55781">
    <property type="entry name" value="GAF domain-like"/>
    <property type="match status" value="1"/>
</dbReference>
<keyword evidence="11" id="KW-0812">Transmembrane</keyword>
<accession>A0A5A8F4F7</accession>
<keyword evidence="4" id="KW-0808">Transferase</keyword>
<feature type="domain" description="Response regulatory" evidence="13">
    <location>
        <begin position="707"/>
        <end position="823"/>
    </location>
</feature>
<dbReference type="EMBL" id="VFJB01000005">
    <property type="protein sequence ID" value="KAA0258229.1"/>
    <property type="molecule type" value="Genomic_DNA"/>
</dbReference>
<evidence type="ECO:0000313" key="15">
    <source>
        <dbReference type="Proteomes" id="UP000322876"/>
    </source>
</evidence>
<keyword evidence="11" id="KW-1133">Transmembrane helix</keyword>
<dbReference type="Gene3D" id="3.40.50.2300">
    <property type="match status" value="2"/>
</dbReference>
<dbReference type="SMART" id="SM00388">
    <property type="entry name" value="HisKA"/>
    <property type="match status" value="1"/>
</dbReference>